<dbReference type="EMBL" id="BMAU01021387">
    <property type="protein sequence ID" value="GFY28812.1"/>
    <property type="molecule type" value="Genomic_DNA"/>
</dbReference>
<comment type="caution">
    <text evidence="1">The sequence shown here is derived from an EMBL/GenBank/DDBJ whole genome shotgun (WGS) entry which is preliminary data.</text>
</comment>
<keyword evidence="2" id="KW-1185">Reference proteome</keyword>
<reference evidence="1" key="1">
    <citation type="submission" date="2020-08" db="EMBL/GenBank/DDBJ databases">
        <title>Multicomponent nature underlies the extraordinary mechanical properties of spider dragline silk.</title>
        <authorList>
            <person name="Kono N."/>
            <person name="Nakamura H."/>
            <person name="Mori M."/>
            <person name="Yoshida Y."/>
            <person name="Ohtoshi R."/>
            <person name="Malay A.D."/>
            <person name="Moran D.A.P."/>
            <person name="Tomita M."/>
            <person name="Numata K."/>
            <person name="Arakawa K."/>
        </authorList>
    </citation>
    <scope>NUCLEOTIDE SEQUENCE</scope>
</reference>
<sequence>MDLNQVTDVVFLEFGAAIDTPEVYIVRGHQSAVLEVPPVEIRAPCQNPIEVNTPSREKVSSPQNSTKLAKCMTTVKTRHGGDNPLAVISALSVHETGVKLRPEVHDVTFAQDLPIATASARTLVPGFWSTVYNTPSSNMGVLAVRNYCDLDNTSLHIFPIQTKSSTSISVD</sequence>
<name>A0A8X6W6B5_TRICX</name>
<dbReference type="Proteomes" id="UP000887159">
    <property type="component" value="Unassembled WGS sequence"/>
</dbReference>
<protein>
    <submittedName>
        <fullName evidence="1">Uncharacterized protein</fullName>
    </submittedName>
</protein>
<evidence type="ECO:0000313" key="2">
    <source>
        <dbReference type="Proteomes" id="UP000887159"/>
    </source>
</evidence>
<dbReference type="AlphaFoldDB" id="A0A8X6W6B5"/>
<evidence type="ECO:0000313" key="1">
    <source>
        <dbReference type="EMBL" id="GFY28812.1"/>
    </source>
</evidence>
<proteinExistence type="predicted"/>
<accession>A0A8X6W6B5</accession>
<gene>
    <name evidence="1" type="ORF">TNCV_4719471</name>
</gene>
<organism evidence="1 2">
    <name type="scientific">Trichonephila clavipes</name>
    <name type="common">Golden silk orbweaver</name>
    <name type="synonym">Nephila clavipes</name>
    <dbReference type="NCBI Taxonomy" id="2585209"/>
    <lineage>
        <taxon>Eukaryota</taxon>
        <taxon>Metazoa</taxon>
        <taxon>Ecdysozoa</taxon>
        <taxon>Arthropoda</taxon>
        <taxon>Chelicerata</taxon>
        <taxon>Arachnida</taxon>
        <taxon>Araneae</taxon>
        <taxon>Araneomorphae</taxon>
        <taxon>Entelegynae</taxon>
        <taxon>Araneoidea</taxon>
        <taxon>Nephilidae</taxon>
        <taxon>Trichonephila</taxon>
    </lineage>
</organism>